<dbReference type="AlphaFoldDB" id="A0ABD2LZT8"/>
<protein>
    <submittedName>
        <fullName evidence="2">Uncharacterized protein</fullName>
    </submittedName>
</protein>
<comment type="caution">
    <text evidence="2">The sequence shown here is derived from an EMBL/GenBank/DDBJ whole genome shotgun (WGS) entry which is preliminary data.</text>
</comment>
<dbReference type="InterPro" id="IPR017943">
    <property type="entry name" value="Bactericidal_perm-incr_a/b_dom"/>
</dbReference>
<evidence type="ECO:0000313" key="2">
    <source>
        <dbReference type="EMBL" id="KAL3120772.1"/>
    </source>
</evidence>
<feature type="transmembrane region" description="Helical" evidence="1">
    <location>
        <begin position="12"/>
        <end position="37"/>
    </location>
</feature>
<dbReference type="Gene3D" id="3.15.20.10">
    <property type="entry name" value="Bactericidal permeability-increasing protein, domain 2"/>
    <property type="match status" value="1"/>
</dbReference>
<dbReference type="SUPFAM" id="SSF55394">
    <property type="entry name" value="Bactericidal permeability-increasing protein, BPI"/>
    <property type="match status" value="2"/>
</dbReference>
<keyword evidence="3" id="KW-1185">Reference proteome</keyword>
<sequence length="563" mass="62676">MQYWFGIMVAPFNYFVLLPITSFSILCLSFFVAGVAADSSNDLELSIGSSAATKLVQGAIDGTLRSPRFIELELASKNSPRHALAHVYSINRVNVGFLEVHFNQSQIRVETRKVVLNSTSLINMTSLPLLLDGKRVILNAVVDNALLRLSVTNTNTLLVQECDLQYSDVELYMHNSFFLNMALSAVRGTMSASMVRECVCSMLYGTVLNLAEKFLFDFPFAQLIPQEFVPYLRSPSIRLRSRLESVIADRDQLAVTVQIEWSGDNSLRHQPAMLSSTEANNVDDEDNDGITQLGAIGSWPVTNEWSTPPAIELPELPNGVGTDGGVVSERLMVSINETVLNQLLHQFRWDFKIIEEKIPLNSSRLPEETRDFFANLCPQCIFIFNVSADGLPSMTIEDDSILIKIHNRIAAEVENPTIGESGQKKTAIDLTLSLAVQLIPQVRDGIFHTQLNLKERKIDMKNKTAFPKQMKPVVEELLQDMIKDDVWPAVKRGIEPLIYVKGVELPANCGVDPKSAQLHFGHRKIGASAKLNIKEVSLSHCVEQFKSKLPDPATLFKINGTSF</sequence>
<organism evidence="2 3">
    <name type="scientific">Heterodera trifolii</name>
    <dbReference type="NCBI Taxonomy" id="157864"/>
    <lineage>
        <taxon>Eukaryota</taxon>
        <taxon>Metazoa</taxon>
        <taxon>Ecdysozoa</taxon>
        <taxon>Nematoda</taxon>
        <taxon>Chromadorea</taxon>
        <taxon>Rhabditida</taxon>
        <taxon>Tylenchina</taxon>
        <taxon>Tylenchomorpha</taxon>
        <taxon>Tylenchoidea</taxon>
        <taxon>Heteroderidae</taxon>
        <taxon>Heteroderinae</taxon>
        <taxon>Heterodera</taxon>
    </lineage>
</organism>
<keyword evidence="1" id="KW-0472">Membrane</keyword>
<gene>
    <name evidence="2" type="ORF">niasHT_008064</name>
</gene>
<proteinExistence type="predicted"/>
<keyword evidence="1" id="KW-1133">Transmembrane helix</keyword>
<dbReference type="EMBL" id="JBICBT010000207">
    <property type="protein sequence ID" value="KAL3120772.1"/>
    <property type="molecule type" value="Genomic_DNA"/>
</dbReference>
<accession>A0ABD2LZT8</accession>
<keyword evidence="1" id="KW-0812">Transmembrane</keyword>
<name>A0ABD2LZT8_9BILA</name>
<evidence type="ECO:0000256" key="1">
    <source>
        <dbReference type="SAM" id="Phobius"/>
    </source>
</evidence>
<reference evidence="2 3" key="1">
    <citation type="submission" date="2024-10" db="EMBL/GenBank/DDBJ databases">
        <authorList>
            <person name="Kim D."/>
        </authorList>
    </citation>
    <scope>NUCLEOTIDE SEQUENCE [LARGE SCALE GENOMIC DNA]</scope>
    <source>
        <strain evidence="2">BH-2024</strain>
    </source>
</reference>
<evidence type="ECO:0000313" key="3">
    <source>
        <dbReference type="Proteomes" id="UP001620626"/>
    </source>
</evidence>
<dbReference type="Proteomes" id="UP001620626">
    <property type="component" value="Unassembled WGS sequence"/>
</dbReference>